<dbReference type="HOGENOM" id="CLU_1446434_0_0_10"/>
<gene>
    <name evidence="2" type="ORF">PKOR_02550</name>
</gene>
<dbReference type="STRING" id="400092.PKOR_02550"/>
<dbReference type="OrthoDB" id="9786645at2"/>
<evidence type="ECO:0000313" key="2">
    <source>
        <dbReference type="EMBL" id="AKD02215.1"/>
    </source>
</evidence>
<dbReference type="PATRIC" id="fig|400092.3.peg.579"/>
<evidence type="ECO:0000256" key="1">
    <source>
        <dbReference type="SAM" id="SignalP"/>
    </source>
</evidence>
<evidence type="ECO:0000313" key="3">
    <source>
        <dbReference type="Proteomes" id="UP000033109"/>
    </source>
</evidence>
<name>A0A0E3ZDD8_9BACT</name>
<dbReference type="RefSeq" id="WP_046308973.1">
    <property type="nucleotide sequence ID" value="NZ_CBCSCY010000007.1"/>
</dbReference>
<reference evidence="2 3" key="1">
    <citation type="journal article" date="2015" name="Sci. Rep.">
        <title>Unraveling adaptation of Pontibacter korlensis to radiation and infertility in desert through complete genome and comparative transcriptomic analysis.</title>
        <authorList>
            <person name="Dai J."/>
            <person name="Dai W."/>
            <person name="Qiu C."/>
            <person name="Yang Z."/>
            <person name="Zhang Y."/>
            <person name="Zhou M."/>
            <person name="Zhang L."/>
            <person name="Fang C."/>
            <person name="Gao Q."/>
            <person name="Yang Q."/>
            <person name="Li X."/>
            <person name="Wang Z."/>
            <person name="Wang Z."/>
            <person name="Jia Z."/>
            <person name="Chen X."/>
        </authorList>
    </citation>
    <scope>NUCLEOTIDE SEQUENCE [LARGE SCALE GENOMIC DNA]</scope>
    <source>
        <strain evidence="2 3">X14-1T</strain>
    </source>
</reference>
<proteinExistence type="predicted"/>
<dbReference type="Proteomes" id="UP000033109">
    <property type="component" value="Chromosome"/>
</dbReference>
<organism evidence="2 3">
    <name type="scientific">Pontibacter korlensis</name>
    <dbReference type="NCBI Taxonomy" id="400092"/>
    <lineage>
        <taxon>Bacteria</taxon>
        <taxon>Pseudomonadati</taxon>
        <taxon>Bacteroidota</taxon>
        <taxon>Cytophagia</taxon>
        <taxon>Cytophagales</taxon>
        <taxon>Hymenobacteraceae</taxon>
        <taxon>Pontibacter</taxon>
    </lineage>
</organism>
<feature type="chain" id="PRO_5002416852" description="DUF5723 domain-containing protein" evidence="1">
    <location>
        <begin position="23"/>
        <end position="187"/>
    </location>
</feature>
<evidence type="ECO:0008006" key="4">
    <source>
        <dbReference type="Google" id="ProtNLM"/>
    </source>
</evidence>
<keyword evidence="3" id="KW-1185">Reference proteome</keyword>
<dbReference type="AlphaFoldDB" id="A0A0E3ZDD8"/>
<protein>
    <recommendedName>
        <fullName evidence="4">DUF5723 domain-containing protein</fullName>
    </recommendedName>
</protein>
<accession>A0A0E3ZDD8</accession>
<dbReference type="KEGG" id="pko:PKOR_02550"/>
<dbReference type="EMBL" id="CP009621">
    <property type="protein sequence ID" value="AKD02215.1"/>
    <property type="molecule type" value="Genomic_DNA"/>
</dbReference>
<feature type="signal peptide" evidence="1">
    <location>
        <begin position="1"/>
        <end position="22"/>
    </location>
</feature>
<sequence length="187" mass="20169">MRHNFTLILLVTLAVWRQPVQAQQLCNFGVRAAGIANTSVTLPDVWALGNSTAGIARLEHPTAGVYAENRFGEAAFTTVALKFVYPTQNYGTYGLSLSRFGDALFSQQHAGLGVAPKLGQFSLGAKADVWQVSVQEYGSQKAVALSAGVQGEVIPDLYFGAFAFNLNQAQLASFEDESRFVSPLQSY</sequence>
<keyword evidence="1" id="KW-0732">Signal</keyword>